<evidence type="ECO:0000256" key="6">
    <source>
        <dbReference type="ARBA" id="ARBA00022989"/>
    </source>
</evidence>
<evidence type="ECO:0000256" key="2">
    <source>
        <dbReference type="ARBA" id="ARBA00022448"/>
    </source>
</evidence>
<dbReference type="AlphaFoldDB" id="A0A212KBB1"/>
<evidence type="ECO:0000256" key="9">
    <source>
        <dbReference type="SAM" id="Phobius"/>
    </source>
</evidence>
<dbReference type="EMBL" id="FLUQ01000005">
    <property type="protein sequence ID" value="SBW09019.1"/>
    <property type="molecule type" value="Genomic_DNA"/>
</dbReference>
<evidence type="ECO:0000256" key="4">
    <source>
        <dbReference type="ARBA" id="ARBA00022519"/>
    </source>
</evidence>
<keyword evidence="6 9" id="KW-1133">Transmembrane helix</keyword>
<evidence type="ECO:0000313" key="11">
    <source>
        <dbReference type="EMBL" id="SBW09019.1"/>
    </source>
</evidence>
<evidence type="ECO:0000256" key="3">
    <source>
        <dbReference type="ARBA" id="ARBA00022475"/>
    </source>
</evidence>
<sequence>MKILRWFDEHFEETIMMALLSLMVVIMGAQVFMRYVVGKSLGWPEELSRYLFVWISFLGMSYAIKTDTGLKIDIVYTFIPRLKLPLTIIGDAIYLVFCLFLIGPGFSAIKRLAVSGQLSSAMQIPMWLVYMSLMLGLVLSILRLVQKYVLMGMNARKPARVEEE</sequence>
<feature type="transmembrane region" description="Helical" evidence="9">
    <location>
        <begin position="84"/>
        <end position="106"/>
    </location>
</feature>
<keyword evidence="4" id="KW-0997">Cell inner membrane</keyword>
<dbReference type="PANTHER" id="PTHR35011:SF2">
    <property type="entry name" value="2,3-DIKETO-L-GULONATE TRAP TRANSPORTER SMALL PERMEASE PROTEIN YIAM"/>
    <property type="match status" value="1"/>
</dbReference>
<evidence type="ECO:0000256" key="7">
    <source>
        <dbReference type="ARBA" id="ARBA00023136"/>
    </source>
</evidence>
<evidence type="ECO:0000256" key="5">
    <source>
        <dbReference type="ARBA" id="ARBA00022692"/>
    </source>
</evidence>
<accession>A0A212KBB1</accession>
<dbReference type="InterPro" id="IPR007387">
    <property type="entry name" value="TRAP_DctQ"/>
</dbReference>
<feature type="domain" description="Tripartite ATP-independent periplasmic transporters DctQ component" evidence="10">
    <location>
        <begin position="23"/>
        <end position="149"/>
    </location>
</feature>
<dbReference type="GO" id="GO:0022857">
    <property type="term" value="F:transmembrane transporter activity"/>
    <property type="evidence" value="ECO:0007669"/>
    <property type="project" value="TreeGrafter"/>
</dbReference>
<dbReference type="Pfam" id="PF04290">
    <property type="entry name" value="DctQ"/>
    <property type="match status" value="1"/>
</dbReference>
<comment type="similarity">
    <text evidence="8">Belongs to the TRAP transporter small permease family.</text>
</comment>
<comment type="subcellular location">
    <subcellularLocation>
        <location evidence="1">Cell inner membrane</location>
        <topology evidence="1">Multi-pass membrane protein</topology>
    </subcellularLocation>
</comment>
<keyword evidence="7 9" id="KW-0472">Membrane</keyword>
<dbReference type="InterPro" id="IPR055348">
    <property type="entry name" value="DctQ"/>
</dbReference>
<evidence type="ECO:0000256" key="1">
    <source>
        <dbReference type="ARBA" id="ARBA00004429"/>
    </source>
</evidence>
<reference evidence="11" key="1">
    <citation type="submission" date="2016-04" db="EMBL/GenBank/DDBJ databases">
        <authorList>
            <person name="Evans L.H."/>
            <person name="Alamgir A."/>
            <person name="Owens N."/>
            <person name="Weber N.D."/>
            <person name="Virtaneva K."/>
            <person name="Barbian K."/>
            <person name="Babar A."/>
            <person name="Rosenke K."/>
        </authorList>
    </citation>
    <scope>NUCLEOTIDE SEQUENCE</scope>
    <source>
        <strain evidence="11">86</strain>
    </source>
</reference>
<feature type="transmembrane region" description="Helical" evidence="9">
    <location>
        <begin position="15"/>
        <end position="35"/>
    </location>
</feature>
<feature type="transmembrane region" description="Helical" evidence="9">
    <location>
        <begin position="127"/>
        <end position="145"/>
    </location>
</feature>
<name>A0A212KBB1_9DELT</name>
<gene>
    <name evidence="11" type="primary">dctQ</name>
    <name evidence="11" type="ORF">KL86DPRO_50045</name>
</gene>
<keyword evidence="5 9" id="KW-0812">Transmembrane</keyword>
<keyword evidence="2" id="KW-0813">Transport</keyword>
<dbReference type="GO" id="GO:0005886">
    <property type="term" value="C:plasma membrane"/>
    <property type="evidence" value="ECO:0007669"/>
    <property type="project" value="UniProtKB-SubCell"/>
</dbReference>
<evidence type="ECO:0000256" key="8">
    <source>
        <dbReference type="ARBA" id="ARBA00038436"/>
    </source>
</evidence>
<dbReference type="GO" id="GO:0015740">
    <property type="term" value="P:C4-dicarboxylate transport"/>
    <property type="evidence" value="ECO:0007669"/>
    <property type="project" value="TreeGrafter"/>
</dbReference>
<dbReference type="PANTHER" id="PTHR35011">
    <property type="entry name" value="2,3-DIKETO-L-GULONATE TRAP TRANSPORTER SMALL PERMEASE PROTEIN YIAM"/>
    <property type="match status" value="1"/>
</dbReference>
<protein>
    <submittedName>
        <fullName evidence="11">C4-dicarboxylate transport system (Permease small protein)</fullName>
    </submittedName>
</protein>
<evidence type="ECO:0000259" key="10">
    <source>
        <dbReference type="Pfam" id="PF04290"/>
    </source>
</evidence>
<proteinExistence type="inferred from homology"/>
<organism evidence="11">
    <name type="scientific">uncultured delta proteobacterium</name>
    <dbReference type="NCBI Taxonomy" id="34034"/>
    <lineage>
        <taxon>Bacteria</taxon>
        <taxon>Deltaproteobacteria</taxon>
        <taxon>environmental samples</taxon>
    </lineage>
</organism>
<keyword evidence="3" id="KW-1003">Cell membrane</keyword>